<accession>A0A1B8GZP2</accession>
<dbReference type="Proteomes" id="UP000092377">
    <property type="component" value="Unassembled WGS sequence"/>
</dbReference>
<proteinExistence type="predicted"/>
<dbReference type="Gene3D" id="3.30.980.10">
    <property type="entry name" value="Threonyl-trna Synthetase, Chain A, domain 2"/>
    <property type="match status" value="1"/>
</dbReference>
<gene>
    <name evidence="5" type="ORF">AYY18_12335</name>
</gene>
<dbReference type="GO" id="GO:0046872">
    <property type="term" value="F:metal ion binding"/>
    <property type="evidence" value="ECO:0007669"/>
    <property type="project" value="UniProtKB-KW"/>
</dbReference>
<protein>
    <submittedName>
        <fullName evidence="5">Metal-dependent hydrolase</fullName>
    </submittedName>
</protein>
<keyword evidence="2" id="KW-0479">Metal-binding</keyword>
<reference evidence="6" key="1">
    <citation type="submission" date="2016-06" db="EMBL/GenBank/DDBJ databases">
        <authorList>
            <person name="Butler K."/>
        </authorList>
    </citation>
    <scope>NUCLEOTIDE SEQUENCE [LARGE SCALE GENOMIC DNA]</scope>
    <source>
        <strain evidence="6">GCSL-Mp20</strain>
    </source>
</reference>
<keyword evidence="5" id="KW-0378">Hydrolase</keyword>
<evidence type="ECO:0000256" key="1">
    <source>
        <dbReference type="ARBA" id="ARBA00001947"/>
    </source>
</evidence>
<dbReference type="AlphaFoldDB" id="A0A1B8GZP2"/>
<dbReference type="SUPFAM" id="SSF55186">
    <property type="entry name" value="ThrRS/AlaRS common domain"/>
    <property type="match status" value="1"/>
</dbReference>
<feature type="domain" description="Threonyl/alanyl tRNA synthetase SAD" evidence="4">
    <location>
        <begin position="169"/>
        <end position="200"/>
    </location>
</feature>
<organism evidence="5 6">
    <name type="scientific">Morganella psychrotolerans</name>
    <dbReference type="NCBI Taxonomy" id="368603"/>
    <lineage>
        <taxon>Bacteria</taxon>
        <taxon>Pseudomonadati</taxon>
        <taxon>Pseudomonadota</taxon>
        <taxon>Gammaproteobacteria</taxon>
        <taxon>Enterobacterales</taxon>
        <taxon>Morganellaceae</taxon>
        <taxon>Morganella</taxon>
    </lineage>
</organism>
<comment type="caution">
    <text evidence="5">The sequence shown here is derived from an EMBL/GenBank/DDBJ whole genome shotgun (WGS) entry which is preliminary data.</text>
</comment>
<dbReference type="GO" id="GO:0016787">
    <property type="term" value="F:hydrolase activity"/>
    <property type="evidence" value="ECO:0007669"/>
    <property type="project" value="UniProtKB-KW"/>
</dbReference>
<evidence type="ECO:0000256" key="3">
    <source>
        <dbReference type="ARBA" id="ARBA00022833"/>
    </source>
</evidence>
<dbReference type="InterPro" id="IPR018163">
    <property type="entry name" value="Thr/Ala-tRNA-synth_IIc_edit"/>
</dbReference>
<evidence type="ECO:0000313" key="6">
    <source>
        <dbReference type="Proteomes" id="UP000092377"/>
    </source>
</evidence>
<dbReference type="GO" id="GO:0005524">
    <property type="term" value="F:ATP binding"/>
    <property type="evidence" value="ECO:0007669"/>
    <property type="project" value="InterPro"/>
</dbReference>
<evidence type="ECO:0000256" key="2">
    <source>
        <dbReference type="ARBA" id="ARBA00022723"/>
    </source>
</evidence>
<dbReference type="Pfam" id="PF07973">
    <property type="entry name" value="tRNA_SAD"/>
    <property type="match status" value="1"/>
</dbReference>
<dbReference type="RefSeq" id="WP_067407036.1">
    <property type="nucleotide sequence ID" value="NZ_LZEY01000061.1"/>
</dbReference>
<evidence type="ECO:0000259" key="4">
    <source>
        <dbReference type="Pfam" id="PF07973"/>
    </source>
</evidence>
<name>A0A1B8GZP2_9GAMM</name>
<keyword evidence="3" id="KW-0862">Zinc</keyword>
<dbReference type="GO" id="GO:0043039">
    <property type="term" value="P:tRNA aminoacylation"/>
    <property type="evidence" value="ECO:0007669"/>
    <property type="project" value="InterPro"/>
</dbReference>
<evidence type="ECO:0000313" key="5">
    <source>
        <dbReference type="EMBL" id="OBU02300.1"/>
    </source>
</evidence>
<dbReference type="InterPro" id="IPR051335">
    <property type="entry name" value="Alanyl-tRNA_Editing_Enzymes"/>
</dbReference>
<dbReference type="SUPFAM" id="SSF50447">
    <property type="entry name" value="Translation proteins"/>
    <property type="match status" value="1"/>
</dbReference>
<comment type="cofactor">
    <cofactor evidence="1">
        <name>Zn(2+)</name>
        <dbReference type="ChEBI" id="CHEBI:29105"/>
    </cofactor>
</comment>
<dbReference type="GO" id="GO:0004812">
    <property type="term" value="F:aminoacyl-tRNA ligase activity"/>
    <property type="evidence" value="ECO:0007669"/>
    <property type="project" value="InterPro"/>
</dbReference>
<dbReference type="EMBL" id="LZEY01000061">
    <property type="protein sequence ID" value="OBU02300.1"/>
    <property type="molecule type" value="Genomic_DNA"/>
</dbReference>
<keyword evidence="6" id="KW-1185">Reference proteome</keyword>
<sequence>MTEKCYLTSTALQDTVNVLDCSPAEDGRYAVILDKTLFHPQGGGQPGDTGTIGDVNVIQTAFMPEGIIHYTDTPVPAGEAVICVDAQKRLLHSRLHTGGHLLSHVMETLGWKPTKGHHWPDEGRIQYIPIGSPVIIDSEDVRQRCQQLIDADHKCHHYQDDDGLFQIRFADFEPYSCGGTHVQSLGEIGTIILKSQKTKKGVLSIQYDVA</sequence>
<dbReference type="InterPro" id="IPR009000">
    <property type="entry name" value="Transl_B-barrel_sf"/>
</dbReference>
<dbReference type="Gene3D" id="2.40.30.130">
    <property type="match status" value="1"/>
</dbReference>
<dbReference type="PANTHER" id="PTHR43462">
    <property type="entry name" value="ALANYL-TRNA EDITING PROTEIN"/>
    <property type="match status" value="1"/>
</dbReference>
<dbReference type="InterPro" id="IPR012947">
    <property type="entry name" value="tRNA_SAD"/>
</dbReference>
<dbReference type="PANTHER" id="PTHR43462:SF2">
    <property type="entry name" value="THREONYL AND ALANYL TRNA SYNTHETASE SECOND ADDITIONAL DOMAIN-CONTAINING PROTEIN"/>
    <property type="match status" value="1"/>
</dbReference>
<dbReference type="OrthoDB" id="9812949at2"/>